<dbReference type="OrthoDB" id="21449at2759"/>
<dbReference type="EMBL" id="LSMT01000011">
    <property type="protein sequence ID" value="PFX33540.1"/>
    <property type="molecule type" value="Genomic_DNA"/>
</dbReference>
<dbReference type="PROSITE" id="PS50014">
    <property type="entry name" value="BROMODOMAIN_2"/>
    <property type="match status" value="1"/>
</dbReference>
<dbReference type="InterPro" id="IPR056522">
    <property type="entry name" value="KIAA2026_hel"/>
</dbReference>
<feature type="region of interest" description="Disordered" evidence="3">
    <location>
        <begin position="1190"/>
        <end position="1247"/>
    </location>
</feature>
<gene>
    <name evidence="5" type="primary">fs(1)h</name>
    <name evidence="5" type="ORF">AWC38_SpisGene1591</name>
</gene>
<keyword evidence="1 2" id="KW-0103">Bromodomain</keyword>
<feature type="region of interest" description="Disordered" evidence="3">
    <location>
        <begin position="463"/>
        <end position="527"/>
    </location>
</feature>
<feature type="compositionally biased region" description="Basic residues" evidence="3">
    <location>
        <begin position="562"/>
        <end position="575"/>
    </location>
</feature>
<dbReference type="STRING" id="50429.A0A2B4SXE1"/>
<dbReference type="Pfam" id="PF23450">
    <property type="entry name" value="KIAA2026_hel"/>
    <property type="match status" value="1"/>
</dbReference>
<dbReference type="PANTHER" id="PTHR31095:SF3">
    <property type="entry name" value="RIKEN CDNA 9930021J03 GENE"/>
    <property type="match status" value="1"/>
</dbReference>
<protein>
    <submittedName>
        <fullName evidence="5">Homeotic protein female sterile</fullName>
    </submittedName>
</protein>
<feature type="region of interest" description="Disordered" evidence="3">
    <location>
        <begin position="546"/>
        <end position="580"/>
    </location>
</feature>
<feature type="compositionally biased region" description="Acidic residues" evidence="3">
    <location>
        <begin position="656"/>
        <end position="666"/>
    </location>
</feature>
<feature type="region of interest" description="Disordered" evidence="3">
    <location>
        <begin position="986"/>
        <end position="1006"/>
    </location>
</feature>
<name>A0A2B4SXE1_STYPI</name>
<feature type="compositionally biased region" description="Polar residues" evidence="3">
    <location>
        <begin position="1103"/>
        <end position="1149"/>
    </location>
</feature>
<sequence>METSSMEKDEVMVENPVVESEKLSEIVPVEVSETRVQMPEIEKSPISRVNILDLTKLNPEVQQGYRVFIEMSADSYKNVTWPFLEPVDTKALGLWDYHERIKEPMSFKQIGEKFNKYEYESITEVIADIRLILENCYRYNGSDHWVSKLGHKMEKILEQKLALLNRSLRDKVSLEATMALRSDFVPTEVSEGATGRRRATRISYVNMINGEESSSLLTRLKIQEDLEERERRRLREKEKKEANLVLLQDLAEWEEKELDAYLIKQLHSMWEIPSIASLLFLLKDFLCIQDLSVTELELSFIYASKSTLLARIFTALLITPHQRKSLFKKPPMKFKLWESKLCDRLNSWYKATEKDGQVLTCHQCGLDLATFQMLGDTNPLLEKSYMDLTLHQRVWILKCVCDNSLVRDYDLRDYLSSIAATEQREMLLGNDADNWTYLYFPVFAASDLRIYKQCPLEFPSLNKRKRKVATPQPPPLPPTTTKSKATPSRSDTPTRPRRDTRLRQLRNKSPSPEPENENPPSPPIEEVQEPKNTIAEGFELAASDVESLKKLSEQFEEPPPPPKKRGRKPKPPPPRKRCEVELHQTLSGLLEELEKYEMSFGKLMSKAKIKIMKESQEPEPVDEPEEVTPVEEAEEWGSEESIEEDIEDAGAQNMSSDEDFVLEDEENTNRTEASTEQATNSGENSDNKGDVGTQSVLPQKRKADDANIVEGSEQATATSTCVDVDDDSCSIAIQTAPPKLKKKKKKHSLAAESKTTAVCQTEAAMACPTGTAMVSQTGALGVSQKGTVLNKRNVSHIPAGMQVVREKKIVTLPIKVATAGNVDIKVTNTVTKTVSAPSVGTAAVHKNTSSAQTHQKLPLAFNLSSSAVAPPGSVVVVPSSCISGTVSSTVSKTSLSGTVTALPGLGKVMLVSNSGVPLQVLKAVPVSQIQGKTINTSVLSAQKNIRTIPVSVPPSRTNSVGMSSIASTSPQLPSVSIPKVSIADSATTSGTLTNPNKGSQVSTTNTSLHPPVILLQSPGTGGVVPLGMKGGTIVMPTPSASQKIVVVTPSSSLTSSTTSEKSLLSGKGISVLGNTQVAQTTLGQEVILPAATEALSSLKPEANTASNSEPVSSAVKTPSQPNASSSPRDGNLLTTINSPNVTSTTAKNAYSNKQVTTEFTTPNKKLTRVDSDLVSDMVTQTVTSNSNVSAKLMDTQTLPSASQDTSTESTASQVTNLEQNSSFEDKSLPSQKKNCQTETIDSGDVNDKTKTDFFEMEQDSKNGSDSLVDLTCYETSVTDSTECEENKDSAPNGLHPDLKISLPTKLADTDVKLCNGVNQSTTADSNSKMEELDFTERSHLVVEQTPNGVVTNQTLK</sequence>
<feature type="region of interest" description="Disordered" evidence="3">
    <location>
        <begin position="613"/>
        <end position="710"/>
    </location>
</feature>
<dbReference type="PANTHER" id="PTHR31095">
    <property type="entry name" value="RIKEN CDNA 9930021J03 GENE"/>
    <property type="match status" value="1"/>
</dbReference>
<feature type="region of interest" description="Disordered" evidence="3">
    <location>
        <begin position="1099"/>
        <end position="1149"/>
    </location>
</feature>
<dbReference type="InterPro" id="IPR018359">
    <property type="entry name" value="Bromodomain_CS"/>
</dbReference>
<dbReference type="InterPro" id="IPR036427">
    <property type="entry name" value="Bromodomain-like_sf"/>
</dbReference>
<evidence type="ECO:0000256" key="2">
    <source>
        <dbReference type="PROSITE-ProRule" id="PRU00035"/>
    </source>
</evidence>
<feature type="compositionally biased region" description="Basic and acidic residues" evidence="3">
    <location>
        <begin position="492"/>
        <end position="502"/>
    </location>
</feature>
<dbReference type="InterPro" id="IPR001487">
    <property type="entry name" value="Bromodomain"/>
</dbReference>
<feature type="compositionally biased region" description="Acidic residues" evidence="3">
    <location>
        <begin position="617"/>
        <end position="648"/>
    </location>
</feature>
<dbReference type="InterPro" id="IPR040214">
    <property type="entry name" value="BRD10"/>
</dbReference>
<reference evidence="6" key="1">
    <citation type="journal article" date="2017" name="bioRxiv">
        <title>Comparative analysis of the genomes of Stylophora pistillata and Acropora digitifera provides evidence for extensive differences between species of corals.</title>
        <authorList>
            <person name="Voolstra C.R."/>
            <person name="Li Y."/>
            <person name="Liew Y.J."/>
            <person name="Baumgarten S."/>
            <person name="Zoccola D."/>
            <person name="Flot J.-F."/>
            <person name="Tambutte S."/>
            <person name="Allemand D."/>
            <person name="Aranda M."/>
        </authorList>
    </citation>
    <scope>NUCLEOTIDE SEQUENCE [LARGE SCALE GENOMIC DNA]</scope>
</reference>
<dbReference type="Pfam" id="PF00439">
    <property type="entry name" value="Bromodomain"/>
    <property type="match status" value="1"/>
</dbReference>
<dbReference type="Gene3D" id="1.20.920.10">
    <property type="entry name" value="Bromodomain-like"/>
    <property type="match status" value="1"/>
</dbReference>
<evidence type="ECO:0000313" key="5">
    <source>
        <dbReference type="EMBL" id="PFX33540.1"/>
    </source>
</evidence>
<feature type="region of interest" description="Disordered" evidence="3">
    <location>
        <begin position="950"/>
        <end position="970"/>
    </location>
</feature>
<feature type="domain" description="Bromo" evidence="4">
    <location>
        <begin position="75"/>
        <end position="147"/>
    </location>
</feature>
<dbReference type="PROSITE" id="PS00633">
    <property type="entry name" value="BROMODOMAIN_1"/>
    <property type="match status" value="1"/>
</dbReference>
<comment type="caution">
    <text evidence="5">The sequence shown here is derived from an EMBL/GenBank/DDBJ whole genome shotgun (WGS) entry which is preliminary data.</text>
</comment>
<feature type="compositionally biased region" description="Pro residues" evidence="3">
    <location>
        <begin position="511"/>
        <end position="523"/>
    </location>
</feature>
<dbReference type="Proteomes" id="UP000225706">
    <property type="component" value="Unassembled WGS sequence"/>
</dbReference>
<evidence type="ECO:0000256" key="3">
    <source>
        <dbReference type="SAM" id="MobiDB-lite"/>
    </source>
</evidence>
<evidence type="ECO:0000313" key="6">
    <source>
        <dbReference type="Proteomes" id="UP000225706"/>
    </source>
</evidence>
<proteinExistence type="predicted"/>
<accession>A0A2B4SXE1</accession>
<evidence type="ECO:0000256" key="1">
    <source>
        <dbReference type="ARBA" id="ARBA00023117"/>
    </source>
</evidence>
<feature type="compositionally biased region" description="Polar residues" evidence="3">
    <location>
        <begin position="670"/>
        <end position="684"/>
    </location>
</feature>
<feature type="compositionally biased region" description="Polar residues" evidence="3">
    <location>
        <begin position="1190"/>
        <end position="1240"/>
    </location>
</feature>
<keyword evidence="6" id="KW-1185">Reference proteome</keyword>
<dbReference type="SUPFAM" id="SSF47370">
    <property type="entry name" value="Bromodomain"/>
    <property type="match status" value="1"/>
</dbReference>
<evidence type="ECO:0000259" key="4">
    <source>
        <dbReference type="PROSITE" id="PS50014"/>
    </source>
</evidence>
<dbReference type="PRINTS" id="PR00503">
    <property type="entry name" value="BROMODOMAIN"/>
</dbReference>
<dbReference type="SMART" id="SM00297">
    <property type="entry name" value="BROMO"/>
    <property type="match status" value="1"/>
</dbReference>
<feature type="compositionally biased region" description="Low complexity" evidence="3">
    <location>
        <begin position="479"/>
        <end position="491"/>
    </location>
</feature>
<organism evidence="5 6">
    <name type="scientific">Stylophora pistillata</name>
    <name type="common">Smooth cauliflower coral</name>
    <dbReference type="NCBI Taxonomy" id="50429"/>
    <lineage>
        <taxon>Eukaryota</taxon>
        <taxon>Metazoa</taxon>
        <taxon>Cnidaria</taxon>
        <taxon>Anthozoa</taxon>
        <taxon>Hexacorallia</taxon>
        <taxon>Scleractinia</taxon>
        <taxon>Astrocoeniina</taxon>
        <taxon>Pocilloporidae</taxon>
        <taxon>Stylophora</taxon>
    </lineage>
</organism>
<feature type="compositionally biased region" description="Polar residues" evidence="3">
    <location>
        <begin position="954"/>
        <end position="970"/>
    </location>
</feature>